<dbReference type="AlphaFoldDB" id="A0A4Y8WYC7"/>
<dbReference type="InterPro" id="IPR020556">
    <property type="entry name" value="Amidase_CS"/>
</dbReference>
<comment type="similarity">
    <text evidence="1">Belongs to the amidase family.</text>
</comment>
<gene>
    <name evidence="2" type="ORF">BJ976_002088</name>
</gene>
<dbReference type="Gene3D" id="3.90.1300.10">
    <property type="entry name" value="Amidase signature (AS) domain"/>
    <property type="match status" value="1"/>
</dbReference>
<sequence length="487" mass="49808">MSPTDPTSPAEPAAPSTATRLARLLDRSAVALRDALAAGELSAREVTQAALDAAAAHEDLGAFALLDAEGALARADALDAARRHLHDDVPASLHGLPLAVKDLTDVAGMPTRHGSALLADAPPAAQDDPLVARLRQAGTVVLGKTTVPEFGLDSYSETLVGPPARNPLDPTRTPGGSSGGSAAAVAAGILPFAPGSDGGGSIRIPAAACGLVGLKPGRGTVPTDEAADTVRTLTVSGPLAHTVEDAALLLDVLTHPEGFGGRMLADVRRAAEARRAGAPHAGVRVGLSTASPFPPAVEVSLARPALAALTRAGALLEAGGHMVEPFSPYYGERYHEDFRTVWTSGLLRAPLPPDAEERVGAVAASFLRSARAAGPEETAAAVERLEGWAENVRAQFASVDVVMTPVLATAPPEVGHFLALPPEENYAAQCAFTPYTSMVNVLGLPAVSVPVDRDGAGLSWSVHLIGRPGDEGRLLQLAAHLELLLAG</sequence>
<dbReference type="RefSeq" id="WP_135030501.1">
    <property type="nucleotide sequence ID" value="NZ_BMLA01000004.1"/>
</dbReference>
<name>A0A4Y8WYC7_9MICC</name>
<dbReference type="InterPro" id="IPR000120">
    <property type="entry name" value="Amidase"/>
</dbReference>
<protein>
    <submittedName>
        <fullName evidence="2">Amidase</fullName>
        <ecNumber evidence="2">3.5.1.4</ecNumber>
    </submittedName>
</protein>
<organism evidence="2 3">
    <name type="scientific">Micrococcus flavus</name>
    <dbReference type="NCBI Taxonomy" id="384602"/>
    <lineage>
        <taxon>Bacteria</taxon>
        <taxon>Bacillati</taxon>
        <taxon>Actinomycetota</taxon>
        <taxon>Actinomycetes</taxon>
        <taxon>Micrococcales</taxon>
        <taxon>Micrococcaceae</taxon>
        <taxon>Micrococcus</taxon>
    </lineage>
</organism>
<dbReference type="Proteomes" id="UP000560081">
    <property type="component" value="Unassembled WGS sequence"/>
</dbReference>
<proteinExistence type="inferred from homology"/>
<dbReference type="EC" id="3.5.1.4" evidence="2"/>
<dbReference type="InterPro" id="IPR023631">
    <property type="entry name" value="Amidase_dom"/>
</dbReference>
<comment type="caution">
    <text evidence="2">The sequence shown here is derived from an EMBL/GenBank/DDBJ whole genome shotgun (WGS) entry which is preliminary data.</text>
</comment>
<accession>A0A4Y8WYC7</accession>
<evidence type="ECO:0000313" key="3">
    <source>
        <dbReference type="Proteomes" id="UP000560081"/>
    </source>
</evidence>
<dbReference type="InterPro" id="IPR036928">
    <property type="entry name" value="AS_sf"/>
</dbReference>
<dbReference type="OrthoDB" id="5175573at2"/>
<evidence type="ECO:0000313" key="2">
    <source>
        <dbReference type="EMBL" id="MBB4883737.1"/>
    </source>
</evidence>
<reference evidence="2 3" key="1">
    <citation type="submission" date="2020-08" db="EMBL/GenBank/DDBJ databases">
        <title>Sequencing the genomes of 1000 actinobacteria strains.</title>
        <authorList>
            <person name="Klenk H.-P."/>
        </authorList>
    </citation>
    <scope>NUCLEOTIDE SEQUENCE [LARGE SCALE GENOMIC DNA]</scope>
    <source>
        <strain evidence="2 3">DSM 19079</strain>
    </source>
</reference>
<dbReference type="PANTHER" id="PTHR11895:SF7">
    <property type="entry name" value="GLUTAMYL-TRNA(GLN) AMIDOTRANSFERASE SUBUNIT A, MITOCHONDRIAL"/>
    <property type="match status" value="1"/>
</dbReference>
<dbReference type="PROSITE" id="PS00571">
    <property type="entry name" value="AMIDASES"/>
    <property type="match status" value="1"/>
</dbReference>
<evidence type="ECO:0000256" key="1">
    <source>
        <dbReference type="ARBA" id="ARBA00009199"/>
    </source>
</evidence>
<keyword evidence="3" id="KW-1185">Reference proteome</keyword>
<keyword evidence="2" id="KW-0378">Hydrolase</keyword>
<dbReference type="GO" id="GO:0004040">
    <property type="term" value="F:amidase activity"/>
    <property type="evidence" value="ECO:0007669"/>
    <property type="project" value="UniProtKB-EC"/>
</dbReference>
<dbReference type="Pfam" id="PF01425">
    <property type="entry name" value="Amidase"/>
    <property type="match status" value="1"/>
</dbReference>
<dbReference type="PANTHER" id="PTHR11895">
    <property type="entry name" value="TRANSAMIDASE"/>
    <property type="match status" value="1"/>
</dbReference>
<dbReference type="SUPFAM" id="SSF75304">
    <property type="entry name" value="Amidase signature (AS) enzymes"/>
    <property type="match status" value="1"/>
</dbReference>
<dbReference type="EMBL" id="JACHMC010000001">
    <property type="protein sequence ID" value="MBB4883737.1"/>
    <property type="molecule type" value="Genomic_DNA"/>
</dbReference>